<dbReference type="Proteomes" id="UP000460718">
    <property type="component" value="Unassembled WGS sequence"/>
</dbReference>
<dbReference type="PANTHER" id="PTHR46564">
    <property type="entry name" value="TRANSPOSASE"/>
    <property type="match status" value="1"/>
</dbReference>
<evidence type="ECO:0000313" key="2">
    <source>
        <dbReference type="EMBL" id="KAE8994169.1"/>
    </source>
</evidence>
<proteinExistence type="predicted"/>
<dbReference type="PANTHER" id="PTHR46564:SF1">
    <property type="entry name" value="TRANSPOSASE"/>
    <property type="match status" value="1"/>
</dbReference>
<dbReference type="Pfam" id="PF13358">
    <property type="entry name" value="DDE_3"/>
    <property type="match status" value="1"/>
</dbReference>
<dbReference type="AlphaFoldDB" id="A0A6A3JGC5"/>
<evidence type="ECO:0000313" key="3">
    <source>
        <dbReference type="Proteomes" id="UP000460718"/>
    </source>
</evidence>
<dbReference type="InterPro" id="IPR036397">
    <property type="entry name" value="RNaseH_sf"/>
</dbReference>
<comment type="caution">
    <text evidence="2">The sequence shown here is derived from an EMBL/GenBank/DDBJ whole genome shotgun (WGS) entry which is preliminary data.</text>
</comment>
<dbReference type="EMBL" id="QXFW01001233">
    <property type="protein sequence ID" value="KAE8994169.1"/>
    <property type="molecule type" value="Genomic_DNA"/>
</dbReference>
<name>A0A6A3JGC5_9STRA</name>
<accession>A0A6A3JGC5</accession>
<dbReference type="Gene3D" id="3.30.420.10">
    <property type="entry name" value="Ribonuclease H-like superfamily/Ribonuclease H"/>
    <property type="match status" value="1"/>
</dbReference>
<reference evidence="2 3" key="1">
    <citation type="submission" date="2018-09" db="EMBL/GenBank/DDBJ databases">
        <title>Genomic investigation of the strawberry pathogen Phytophthora fragariae indicates pathogenicity is determined by transcriptional variation in three key races.</title>
        <authorList>
            <person name="Adams T.M."/>
            <person name="Armitage A.D."/>
            <person name="Sobczyk M.K."/>
            <person name="Bates H.J."/>
            <person name="Dunwell J.M."/>
            <person name="Nellist C.F."/>
            <person name="Harrison R.J."/>
        </authorList>
    </citation>
    <scope>NUCLEOTIDE SEQUENCE [LARGE SCALE GENOMIC DNA]</scope>
    <source>
        <strain evidence="2 3">SCRP245</strain>
    </source>
</reference>
<evidence type="ECO:0000259" key="1">
    <source>
        <dbReference type="Pfam" id="PF13358"/>
    </source>
</evidence>
<dbReference type="InterPro" id="IPR047655">
    <property type="entry name" value="Transpos_IS630-like"/>
</dbReference>
<dbReference type="InterPro" id="IPR009057">
    <property type="entry name" value="Homeodomain-like_sf"/>
</dbReference>
<sequence>MLSEASSPKHSPAKKRRVLEAHRAGRADWLAVAANNGISRSMAYRVADSGRVDDLPRRGARAGSVKVTQEVKDTLESYLNDNCTYTMETMRSMLGLDMGVDVSTSTISRHLLGMLYTVKQTRVVPMTCNAEANKIKRQAFAQSLKKHQRDGDYIVYFDETNFNVYCKRGRGRAKKGKRATLVMPPSKGANLQVQCAVNSAMGVVLYRLERGSIQMEQNAAFINDIYRTVKTTAFFCENYGEKKIVVVLDNAPTHRQTEQRVEPHDDLVLLLRLAPYSPMCNPIEGCFSVLKAHIKEHLALDREAICDRSNLTDSDGNRLTIKERTMRFLERAVRASIKYITPLIVTKMEQHARDSVNAKLMEDMVYGQ</sequence>
<gene>
    <name evidence="2" type="ORF">PF011_g16831</name>
</gene>
<dbReference type="GO" id="GO:0003676">
    <property type="term" value="F:nucleic acid binding"/>
    <property type="evidence" value="ECO:0007669"/>
    <property type="project" value="InterPro"/>
</dbReference>
<dbReference type="SUPFAM" id="SSF46689">
    <property type="entry name" value="Homeodomain-like"/>
    <property type="match status" value="1"/>
</dbReference>
<feature type="domain" description="Tc1-like transposase DDE" evidence="1">
    <location>
        <begin position="154"/>
        <end position="303"/>
    </location>
</feature>
<dbReference type="NCBIfam" id="NF033545">
    <property type="entry name" value="transpos_IS630"/>
    <property type="match status" value="1"/>
</dbReference>
<dbReference type="InterPro" id="IPR038717">
    <property type="entry name" value="Tc1-like_DDE_dom"/>
</dbReference>
<protein>
    <recommendedName>
        <fullName evidence="1">Tc1-like transposase DDE domain-containing protein</fullName>
    </recommendedName>
</protein>
<organism evidence="2 3">
    <name type="scientific">Phytophthora fragariae</name>
    <dbReference type="NCBI Taxonomy" id="53985"/>
    <lineage>
        <taxon>Eukaryota</taxon>
        <taxon>Sar</taxon>
        <taxon>Stramenopiles</taxon>
        <taxon>Oomycota</taxon>
        <taxon>Peronosporomycetes</taxon>
        <taxon>Peronosporales</taxon>
        <taxon>Peronosporaceae</taxon>
        <taxon>Phytophthora</taxon>
    </lineage>
</organism>